<feature type="region of interest" description="Disordered" evidence="1">
    <location>
        <begin position="82"/>
        <end position="132"/>
    </location>
</feature>
<dbReference type="EMBL" id="AP027731">
    <property type="protein sequence ID" value="BDZ45570.1"/>
    <property type="molecule type" value="Genomic_DNA"/>
</dbReference>
<feature type="compositionally biased region" description="Low complexity" evidence="1">
    <location>
        <begin position="121"/>
        <end position="132"/>
    </location>
</feature>
<evidence type="ECO:0000313" key="2">
    <source>
        <dbReference type="EMBL" id="BDZ45570.1"/>
    </source>
</evidence>
<name>A0ABM8GBG8_9MICO</name>
<gene>
    <name evidence="2" type="ORF">GCM10025866_14790</name>
</gene>
<dbReference type="Proteomes" id="UP001321498">
    <property type="component" value="Chromosome"/>
</dbReference>
<sequence>MADLRQIADELYGLVPGSFTAERNARAKEIRTEGDRDLAAAVARLPRPSVAAWAANLLVRERADQVDQVVSSGRCSARRRRTWIRPPSRPSAPSAGRWWQRSARRRLGWPPRTDSPSAAQRSRSWSTRCRRR</sequence>
<accession>A0ABM8GBG8</accession>
<evidence type="ECO:0008006" key="4">
    <source>
        <dbReference type="Google" id="ProtNLM"/>
    </source>
</evidence>
<evidence type="ECO:0000256" key="1">
    <source>
        <dbReference type="SAM" id="MobiDB-lite"/>
    </source>
</evidence>
<organism evidence="2 3">
    <name type="scientific">Naasia aerilata</name>
    <dbReference type="NCBI Taxonomy" id="1162966"/>
    <lineage>
        <taxon>Bacteria</taxon>
        <taxon>Bacillati</taxon>
        <taxon>Actinomycetota</taxon>
        <taxon>Actinomycetes</taxon>
        <taxon>Micrococcales</taxon>
        <taxon>Microbacteriaceae</taxon>
        <taxon>Naasia</taxon>
    </lineage>
</organism>
<proteinExistence type="predicted"/>
<reference evidence="3" key="1">
    <citation type="journal article" date="2019" name="Int. J. Syst. Evol. Microbiol.">
        <title>The Global Catalogue of Microorganisms (GCM) 10K type strain sequencing project: providing services to taxonomists for standard genome sequencing and annotation.</title>
        <authorList>
            <consortium name="The Broad Institute Genomics Platform"/>
            <consortium name="The Broad Institute Genome Sequencing Center for Infectious Disease"/>
            <person name="Wu L."/>
            <person name="Ma J."/>
        </authorList>
    </citation>
    <scope>NUCLEOTIDE SEQUENCE [LARGE SCALE GENOMIC DNA]</scope>
    <source>
        <strain evidence="3">NBRC 108725</strain>
    </source>
</reference>
<protein>
    <recommendedName>
        <fullName evidence="4">DUF222 domain-containing protein</fullName>
    </recommendedName>
</protein>
<dbReference type="RefSeq" id="WP_286278850.1">
    <property type="nucleotide sequence ID" value="NZ_AP027731.1"/>
</dbReference>
<keyword evidence="3" id="KW-1185">Reference proteome</keyword>
<evidence type="ECO:0000313" key="3">
    <source>
        <dbReference type="Proteomes" id="UP001321498"/>
    </source>
</evidence>